<sequence>MTRALVWGTALIILLGVAVLAGGASQPSSDHRSVAETPDPQLARCQTLGEASGDDPQCRAAWASARKRFFGGAAS</sequence>
<proteinExistence type="predicted"/>
<reference evidence="1 2" key="1">
    <citation type="submission" date="2018-04" db="EMBL/GenBank/DDBJ databases">
        <title>The genome sequence of Caulobacter sp. 744.</title>
        <authorList>
            <person name="Gao J."/>
            <person name="Sun J."/>
        </authorList>
    </citation>
    <scope>NUCLEOTIDE SEQUENCE [LARGE SCALE GENOMIC DNA]</scope>
    <source>
        <strain evidence="1 2">774</strain>
    </source>
</reference>
<evidence type="ECO:0008006" key="3">
    <source>
        <dbReference type="Google" id="ProtNLM"/>
    </source>
</evidence>
<dbReference type="OrthoDB" id="9815800at2"/>
<organism evidence="1 2">
    <name type="scientific">Caulobacter endophyticus</name>
    <dbReference type="NCBI Taxonomy" id="2172652"/>
    <lineage>
        <taxon>Bacteria</taxon>
        <taxon>Pseudomonadati</taxon>
        <taxon>Pseudomonadota</taxon>
        <taxon>Alphaproteobacteria</taxon>
        <taxon>Caulobacterales</taxon>
        <taxon>Caulobacteraceae</taxon>
        <taxon>Caulobacter</taxon>
    </lineage>
</organism>
<dbReference type="InterPro" id="IPR027587">
    <property type="entry name" value="TrbK"/>
</dbReference>
<comment type="caution">
    <text evidence="1">The sequence shown here is derived from an EMBL/GenBank/DDBJ whole genome shotgun (WGS) entry which is preliminary data.</text>
</comment>
<dbReference type="Pfam" id="PF20084">
    <property type="entry name" value="TrbK"/>
    <property type="match status" value="1"/>
</dbReference>
<dbReference type="RefSeq" id="WP_109099812.1">
    <property type="nucleotide sequence ID" value="NZ_QDKQ01000024.1"/>
</dbReference>
<keyword evidence="2" id="KW-1185">Reference proteome</keyword>
<evidence type="ECO:0000313" key="2">
    <source>
        <dbReference type="Proteomes" id="UP000245073"/>
    </source>
</evidence>
<dbReference type="Proteomes" id="UP000245073">
    <property type="component" value="Unassembled WGS sequence"/>
</dbReference>
<dbReference type="EMBL" id="QDKQ01000024">
    <property type="protein sequence ID" value="PVM92704.1"/>
    <property type="molecule type" value="Genomic_DNA"/>
</dbReference>
<evidence type="ECO:0000313" key="1">
    <source>
        <dbReference type="EMBL" id="PVM92704.1"/>
    </source>
</evidence>
<dbReference type="NCBIfam" id="TIGR04360">
    <property type="entry name" value="other_trbK"/>
    <property type="match status" value="1"/>
</dbReference>
<name>A0A2T9K9R2_9CAUL</name>
<accession>A0A2T9K9R2</accession>
<protein>
    <recommendedName>
        <fullName evidence="3">Conjugative transfer region protein TrbK</fullName>
    </recommendedName>
</protein>
<gene>
    <name evidence="1" type="ORF">DDF67_04865</name>
</gene>
<dbReference type="AlphaFoldDB" id="A0A2T9K9R2"/>